<evidence type="ECO:0000256" key="7">
    <source>
        <dbReference type="ARBA" id="ARBA00023065"/>
    </source>
</evidence>
<name>A0A9N9TJS7_PHYSR</name>
<dbReference type="Gene3D" id="1.20.150.20">
    <property type="entry name" value="ATP synthase alpha/beta chain, C-terminal domain"/>
    <property type="match status" value="1"/>
</dbReference>
<dbReference type="EMBL" id="OU900095">
    <property type="protein sequence ID" value="CAG9859485.1"/>
    <property type="molecule type" value="Genomic_DNA"/>
</dbReference>
<dbReference type="SUPFAM" id="SSF47917">
    <property type="entry name" value="C-terminal domain of alpha and beta subunits of F1 ATP synthase"/>
    <property type="match status" value="1"/>
</dbReference>
<evidence type="ECO:0000256" key="9">
    <source>
        <dbReference type="ARBA" id="ARBA00023196"/>
    </source>
</evidence>
<dbReference type="Pfam" id="PF02874">
    <property type="entry name" value="ATP-synt_ab_N"/>
    <property type="match status" value="1"/>
</dbReference>
<dbReference type="Pfam" id="PF00006">
    <property type="entry name" value="ATP-synt_ab"/>
    <property type="match status" value="1"/>
</dbReference>
<evidence type="ECO:0000313" key="16">
    <source>
        <dbReference type="EMBL" id="CAG9859485.1"/>
    </source>
</evidence>
<feature type="domain" description="ATPase F1/V1/A1 complex alpha/beta subunit nucleotide-binding" evidence="13">
    <location>
        <begin position="183"/>
        <end position="406"/>
    </location>
</feature>
<dbReference type="HAMAP" id="MF_01346">
    <property type="entry name" value="ATP_synth_alpha_bact"/>
    <property type="match status" value="1"/>
</dbReference>
<dbReference type="PANTHER" id="PTHR48082">
    <property type="entry name" value="ATP SYNTHASE SUBUNIT ALPHA, MITOCHONDRIAL"/>
    <property type="match status" value="1"/>
</dbReference>
<dbReference type="NCBIfam" id="NF009884">
    <property type="entry name" value="PRK13343.1"/>
    <property type="match status" value="1"/>
</dbReference>
<feature type="domain" description="ATP synthase alpha subunit C-terminal" evidence="14">
    <location>
        <begin position="413"/>
        <end position="538"/>
    </location>
</feature>
<gene>
    <name evidence="16" type="ORF">PHYEVI_LOCUS5859</name>
</gene>
<evidence type="ECO:0000256" key="3">
    <source>
        <dbReference type="ARBA" id="ARBA00022448"/>
    </source>
</evidence>
<evidence type="ECO:0000313" key="17">
    <source>
        <dbReference type="Proteomes" id="UP001153712"/>
    </source>
</evidence>
<keyword evidence="5 11" id="KW-0375">Hydrogen ion transport</keyword>
<evidence type="ECO:0000256" key="5">
    <source>
        <dbReference type="ARBA" id="ARBA00022781"/>
    </source>
</evidence>
<organism evidence="16 17">
    <name type="scientific">Phyllotreta striolata</name>
    <name type="common">Striped flea beetle</name>
    <name type="synonym">Crioceris striolata</name>
    <dbReference type="NCBI Taxonomy" id="444603"/>
    <lineage>
        <taxon>Eukaryota</taxon>
        <taxon>Metazoa</taxon>
        <taxon>Ecdysozoa</taxon>
        <taxon>Arthropoda</taxon>
        <taxon>Hexapoda</taxon>
        <taxon>Insecta</taxon>
        <taxon>Pterygota</taxon>
        <taxon>Neoptera</taxon>
        <taxon>Endopterygota</taxon>
        <taxon>Coleoptera</taxon>
        <taxon>Polyphaga</taxon>
        <taxon>Cucujiformia</taxon>
        <taxon>Chrysomeloidea</taxon>
        <taxon>Chrysomelidae</taxon>
        <taxon>Galerucinae</taxon>
        <taxon>Alticini</taxon>
        <taxon>Phyllotreta</taxon>
    </lineage>
</organism>
<comment type="subcellular location">
    <subcellularLocation>
        <location evidence="1">Membrane</location>
    </subcellularLocation>
</comment>
<dbReference type="FunFam" id="3.40.50.300:FF:002432">
    <property type="entry name" value="ATP synthase subunit alpha, mitochondrial"/>
    <property type="match status" value="1"/>
</dbReference>
<evidence type="ECO:0000256" key="12">
    <source>
        <dbReference type="RuleBase" id="RU003551"/>
    </source>
</evidence>
<comment type="function">
    <text evidence="12">Produces ATP from ADP in the presence of a proton gradient across the membrane.</text>
</comment>
<evidence type="ECO:0000256" key="10">
    <source>
        <dbReference type="ARBA" id="ARBA00023310"/>
    </source>
</evidence>
<dbReference type="GO" id="GO:0043531">
    <property type="term" value="F:ADP binding"/>
    <property type="evidence" value="ECO:0007669"/>
    <property type="project" value="TreeGrafter"/>
</dbReference>
<dbReference type="InterPro" id="IPR033732">
    <property type="entry name" value="ATP_synth_F1_a_nt-bd_dom"/>
</dbReference>
<evidence type="ECO:0000256" key="2">
    <source>
        <dbReference type="ARBA" id="ARBA00008936"/>
    </source>
</evidence>
<dbReference type="InterPro" id="IPR000793">
    <property type="entry name" value="ATP_synth_asu_C"/>
</dbReference>
<reference evidence="16" key="1">
    <citation type="submission" date="2022-01" db="EMBL/GenBank/DDBJ databases">
        <authorList>
            <person name="King R."/>
        </authorList>
    </citation>
    <scope>NUCLEOTIDE SEQUENCE</scope>
</reference>
<dbReference type="OrthoDB" id="9805536at2759"/>
<keyword evidence="4 12" id="KW-0547">Nucleotide-binding</keyword>
<dbReference type="InterPro" id="IPR023366">
    <property type="entry name" value="ATP_synth_asu-like_sf"/>
</dbReference>
<feature type="domain" description="ATPase F1/V1/A1 complex alpha/beta subunit N-terminal" evidence="15">
    <location>
        <begin position="61"/>
        <end position="126"/>
    </location>
</feature>
<keyword evidence="9 12" id="KW-0139">CF(1)</keyword>
<keyword evidence="7 11" id="KW-0406">Ion transport</keyword>
<dbReference type="InterPro" id="IPR036121">
    <property type="entry name" value="ATPase_F1/V1/A1_a/bsu_N_sf"/>
</dbReference>
<dbReference type="GO" id="GO:0045259">
    <property type="term" value="C:proton-transporting ATP synthase complex"/>
    <property type="evidence" value="ECO:0007669"/>
    <property type="project" value="UniProtKB-KW"/>
</dbReference>
<dbReference type="InterPro" id="IPR020003">
    <property type="entry name" value="ATPase_a/bsu_AS"/>
</dbReference>
<dbReference type="InterPro" id="IPR005294">
    <property type="entry name" value="ATP_synth_F1_asu"/>
</dbReference>
<dbReference type="FunFam" id="1.20.150.20:FF:000001">
    <property type="entry name" value="ATP synthase subunit alpha"/>
    <property type="match status" value="1"/>
</dbReference>
<evidence type="ECO:0000256" key="4">
    <source>
        <dbReference type="ARBA" id="ARBA00022741"/>
    </source>
</evidence>
<keyword evidence="3 11" id="KW-0813">Transport</keyword>
<dbReference type="AlphaFoldDB" id="A0A9N9TJS7"/>
<dbReference type="Proteomes" id="UP001153712">
    <property type="component" value="Chromosome 2"/>
</dbReference>
<dbReference type="PIRSF" id="PIRSF039088">
    <property type="entry name" value="F_ATPase_subunit_alpha"/>
    <property type="match status" value="1"/>
</dbReference>
<evidence type="ECO:0000259" key="15">
    <source>
        <dbReference type="Pfam" id="PF02874"/>
    </source>
</evidence>
<evidence type="ECO:0000256" key="6">
    <source>
        <dbReference type="ARBA" id="ARBA00022840"/>
    </source>
</evidence>
<dbReference type="CDD" id="cd01132">
    <property type="entry name" value="F1-ATPase_alpha_CD"/>
    <property type="match status" value="1"/>
</dbReference>
<dbReference type="FunFam" id="2.40.30.20:FF:000001">
    <property type="entry name" value="ATP synthase subunit alpha"/>
    <property type="match status" value="1"/>
</dbReference>
<evidence type="ECO:0000256" key="8">
    <source>
        <dbReference type="ARBA" id="ARBA00023136"/>
    </source>
</evidence>
<dbReference type="CDD" id="cd18116">
    <property type="entry name" value="ATP-synt_F1_alpha_N"/>
    <property type="match status" value="1"/>
</dbReference>
<keyword evidence="8" id="KW-0472">Membrane</keyword>
<protein>
    <recommendedName>
        <fullName evidence="12">ATP synthase subunit alpha</fullName>
    </recommendedName>
</protein>
<dbReference type="InterPro" id="IPR027417">
    <property type="entry name" value="P-loop_NTPase"/>
</dbReference>
<evidence type="ECO:0000259" key="14">
    <source>
        <dbReference type="Pfam" id="PF00306"/>
    </source>
</evidence>
<proteinExistence type="inferred from homology"/>
<dbReference type="CDD" id="cd18113">
    <property type="entry name" value="ATP-synt_F1_alpha_C"/>
    <property type="match status" value="1"/>
</dbReference>
<keyword evidence="10 12" id="KW-0066">ATP synthesis</keyword>
<sequence>MSLLSARLAAKLARTAPKNIAQIAFPASKNFHASTQNRGAEISSILEERILGAAPKANLDETGRVLSIGDGIARVYGLNNIQADEMVEFSSGLKGMALNLEPDNVGVVVFGNDKLIKEGDIVKRTGAIVDVPVGEQILGRVVDALGNPIDGKGPLNTKTRFRVGIKAPGIIPRISVREPMQSGIKAVDSLVPIGRGQRELIIGDRQTGKTALAIDTIINQKRFNDADDEKKKLYCIYVAIGQKRSTVAQILKRLTDTGAIKYTIIVSATASDAAPLQYLAPYSGCAMGEFFRDNGKHALIIYDDLSKQAVAYRQMSLLLRRPPGREAYPGDVFYLHSRLLERAAKMSEAHGGGSLTALPVIETQAGDVSAYIPTNVISITDGQIFLETELFYKGIRPAINVGLSVSRVGSAAQTKAMKQVAGSMKLELAQYREVAAFAQFGSDLDAATQQLLNRGVRLTELLKQGQYVPMAIEEQVAIIYCGVRGHLDKVDPSKITVFEKQFSEHIKTSHKNILESIAKEGKITDETDAALKKVVQDFLASFSA</sequence>
<dbReference type="Pfam" id="PF00306">
    <property type="entry name" value="ATP-synt_ab_C"/>
    <property type="match status" value="1"/>
</dbReference>
<dbReference type="GO" id="GO:0005739">
    <property type="term" value="C:mitochondrion"/>
    <property type="evidence" value="ECO:0007669"/>
    <property type="project" value="UniProtKB-ARBA"/>
</dbReference>
<dbReference type="SUPFAM" id="SSF52540">
    <property type="entry name" value="P-loop containing nucleoside triphosphate hydrolases"/>
    <property type="match status" value="1"/>
</dbReference>
<evidence type="ECO:0000256" key="1">
    <source>
        <dbReference type="ARBA" id="ARBA00004370"/>
    </source>
</evidence>
<comment type="similarity">
    <text evidence="2 11">Belongs to the ATPase alpha/beta chains family.</text>
</comment>
<dbReference type="InterPro" id="IPR038376">
    <property type="entry name" value="ATP_synth_asu_C_sf"/>
</dbReference>
<dbReference type="PROSITE" id="PS00152">
    <property type="entry name" value="ATPASE_ALPHA_BETA"/>
    <property type="match status" value="1"/>
</dbReference>
<dbReference type="GO" id="GO:0005524">
    <property type="term" value="F:ATP binding"/>
    <property type="evidence" value="ECO:0007669"/>
    <property type="project" value="UniProtKB-KW"/>
</dbReference>
<accession>A0A9N9TJS7</accession>
<dbReference type="InterPro" id="IPR004100">
    <property type="entry name" value="ATPase_F1/V1/A1_a/bsu_N"/>
</dbReference>
<dbReference type="SUPFAM" id="SSF50615">
    <property type="entry name" value="N-terminal domain of alpha and beta subunits of F1 ATP synthase"/>
    <property type="match status" value="1"/>
</dbReference>
<dbReference type="NCBIfam" id="TIGR00962">
    <property type="entry name" value="atpA"/>
    <property type="match status" value="1"/>
</dbReference>
<dbReference type="InterPro" id="IPR000194">
    <property type="entry name" value="ATPase_F1/V1/A1_a/bsu_nucl-bd"/>
</dbReference>
<dbReference type="GO" id="GO:0046933">
    <property type="term" value="F:proton-transporting ATP synthase activity, rotational mechanism"/>
    <property type="evidence" value="ECO:0007669"/>
    <property type="project" value="InterPro"/>
</dbReference>
<dbReference type="Gene3D" id="2.40.30.20">
    <property type="match status" value="1"/>
</dbReference>
<dbReference type="Gene3D" id="3.40.50.300">
    <property type="entry name" value="P-loop containing nucleotide triphosphate hydrolases"/>
    <property type="match status" value="1"/>
</dbReference>
<keyword evidence="17" id="KW-1185">Reference proteome</keyword>
<dbReference type="PANTHER" id="PTHR48082:SF2">
    <property type="entry name" value="ATP SYNTHASE SUBUNIT ALPHA, MITOCHONDRIAL"/>
    <property type="match status" value="1"/>
</dbReference>
<keyword evidence="6 12" id="KW-0067">ATP-binding</keyword>
<evidence type="ECO:0000259" key="13">
    <source>
        <dbReference type="Pfam" id="PF00006"/>
    </source>
</evidence>
<evidence type="ECO:0000256" key="11">
    <source>
        <dbReference type="RuleBase" id="RU000339"/>
    </source>
</evidence>